<organism evidence="2 3">
    <name type="scientific">Pseudomonas multiresinivorans</name>
    <dbReference type="NCBI Taxonomy" id="95301"/>
    <lineage>
        <taxon>Bacteria</taxon>
        <taxon>Pseudomonadati</taxon>
        <taxon>Pseudomonadota</taxon>
        <taxon>Gammaproteobacteria</taxon>
        <taxon>Pseudomonadales</taxon>
        <taxon>Pseudomonadaceae</taxon>
        <taxon>Pseudomonas</taxon>
    </lineage>
</organism>
<keyword evidence="3" id="KW-1185">Reference proteome</keyword>
<dbReference type="InterPro" id="IPR052747">
    <property type="entry name" value="TA_system_RelE_toxin"/>
</dbReference>
<gene>
    <name evidence="2" type="ORF">G4G71_25870</name>
</gene>
<evidence type="ECO:0000313" key="3">
    <source>
        <dbReference type="Proteomes" id="UP000502549"/>
    </source>
</evidence>
<dbReference type="KEGG" id="pmui:G4G71_25870"/>
<dbReference type="SUPFAM" id="SSF143011">
    <property type="entry name" value="RelE-like"/>
    <property type="match status" value="1"/>
</dbReference>
<accession>A0A7Z3BQK3</accession>
<keyword evidence="1" id="KW-1277">Toxin-antitoxin system</keyword>
<dbReference type="PANTHER" id="PTHR38813">
    <property type="match status" value="1"/>
</dbReference>
<dbReference type="InterPro" id="IPR007712">
    <property type="entry name" value="RelE/ParE_toxin"/>
</dbReference>
<dbReference type="Pfam" id="PF05016">
    <property type="entry name" value="ParE_toxin"/>
    <property type="match status" value="1"/>
</dbReference>
<dbReference type="Gene3D" id="3.30.2310.20">
    <property type="entry name" value="RelE-like"/>
    <property type="match status" value="1"/>
</dbReference>
<name>A0A7Z3BQK3_9PSED</name>
<protein>
    <submittedName>
        <fullName evidence="2">Type II toxin-antitoxin system RelE/ParE family toxin</fullName>
    </submittedName>
</protein>
<dbReference type="RefSeq" id="WP_169941289.1">
    <property type="nucleotide sequence ID" value="NZ_CP048833.1"/>
</dbReference>
<dbReference type="EMBL" id="CP048833">
    <property type="protein sequence ID" value="QJP11144.1"/>
    <property type="molecule type" value="Genomic_DNA"/>
</dbReference>
<sequence length="84" mass="9956">MNRINWTRKAIKQLGRLNKADQPAIYDAVQALARMPDVQNVKRLSNHAYGYRLRVGNYRVLFDWDGGIRIVNIEEVRKRDEHTY</sequence>
<dbReference type="PANTHER" id="PTHR38813:SF1">
    <property type="entry name" value="TOXIN RELE1-RELATED"/>
    <property type="match status" value="1"/>
</dbReference>
<dbReference type="AlphaFoldDB" id="A0A7Z3BQK3"/>
<evidence type="ECO:0000256" key="1">
    <source>
        <dbReference type="ARBA" id="ARBA00022649"/>
    </source>
</evidence>
<reference evidence="2 3" key="1">
    <citation type="submission" date="2020-02" db="EMBL/GenBank/DDBJ databases">
        <title>Complete genome sequence of Pseudomonas multiresinivorans ORNL1.</title>
        <authorList>
            <person name="Podar M."/>
        </authorList>
    </citation>
    <scope>NUCLEOTIDE SEQUENCE [LARGE SCALE GENOMIC DNA]</scope>
    <source>
        <strain evidence="3">populi</strain>
    </source>
</reference>
<proteinExistence type="predicted"/>
<evidence type="ECO:0000313" key="2">
    <source>
        <dbReference type="EMBL" id="QJP11144.1"/>
    </source>
</evidence>
<dbReference type="InterPro" id="IPR035093">
    <property type="entry name" value="RelE/ParE_toxin_dom_sf"/>
</dbReference>
<dbReference type="Proteomes" id="UP000502549">
    <property type="component" value="Chromosome"/>
</dbReference>